<accession>A0A195EZY5</accession>
<proteinExistence type="predicted"/>
<dbReference type="EMBL" id="KQ981880">
    <property type="protein sequence ID" value="KYN33880.1"/>
    <property type="molecule type" value="Genomic_DNA"/>
</dbReference>
<evidence type="ECO:0000313" key="2">
    <source>
        <dbReference type="Proteomes" id="UP000078541"/>
    </source>
</evidence>
<keyword evidence="2" id="KW-1185">Reference proteome</keyword>
<gene>
    <name evidence="1" type="ORF">ALC56_11693</name>
</gene>
<organism evidence="1 2">
    <name type="scientific">Trachymyrmex septentrionalis</name>
    <dbReference type="NCBI Taxonomy" id="34720"/>
    <lineage>
        <taxon>Eukaryota</taxon>
        <taxon>Metazoa</taxon>
        <taxon>Ecdysozoa</taxon>
        <taxon>Arthropoda</taxon>
        <taxon>Hexapoda</taxon>
        <taxon>Insecta</taxon>
        <taxon>Pterygota</taxon>
        <taxon>Neoptera</taxon>
        <taxon>Endopterygota</taxon>
        <taxon>Hymenoptera</taxon>
        <taxon>Apocrita</taxon>
        <taxon>Aculeata</taxon>
        <taxon>Formicoidea</taxon>
        <taxon>Formicidae</taxon>
        <taxon>Myrmicinae</taxon>
        <taxon>Trachymyrmex</taxon>
    </lineage>
</organism>
<sequence length="155" mass="17016">MTALFRTRLEQHGSGNLGDAVGGSQKLLLRFRYGPLAIRRNGSWVKSQLSDRGTTRIHIRLQWDTRVGYNVYELYCPLESIGQFGPSADQAIVTILHYCSHQLHRLQQIPSEKVDNLLMVASKLNGMQSNLLAAANRLSGVDGGPNVSGGSAAKR</sequence>
<reference evidence="1 2" key="1">
    <citation type="submission" date="2016-03" db="EMBL/GenBank/DDBJ databases">
        <title>Trachymyrmex septentrionalis WGS genome.</title>
        <authorList>
            <person name="Nygaard S."/>
            <person name="Hu H."/>
            <person name="Boomsma J."/>
            <person name="Zhang G."/>
        </authorList>
    </citation>
    <scope>NUCLEOTIDE SEQUENCE [LARGE SCALE GENOMIC DNA]</scope>
    <source>
        <strain evidence="1">Tsep2-gDNA-1</strain>
        <tissue evidence="1">Whole body</tissue>
    </source>
</reference>
<dbReference type="AlphaFoldDB" id="A0A195EZY5"/>
<dbReference type="Proteomes" id="UP000078541">
    <property type="component" value="Unassembled WGS sequence"/>
</dbReference>
<protein>
    <submittedName>
        <fullName evidence="1">Uncharacterized protein</fullName>
    </submittedName>
</protein>
<name>A0A195EZY5_9HYME</name>
<evidence type="ECO:0000313" key="1">
    <source>
        <dbReference type="EMBL" id="KYN33880.1"/>
    </source>
</evidence>